<dbReference type="CDD" id="cd13132">
    <property type="entry name" value="MATE_eukaryotic"/>
    <property type="match status" value="1"/>
</dbReference>
<dbReference type="InterPro" id="IPR045069">
    <property type="entry name" value="MATE_euk"/>
</dbReference>
<comment type="caution">
    <text evidence="7">The sequence shown here is derived from an EMBL/GenBank/DDBJ whole genome shotgun (WGS) entry which is preliminary data.</text>
</comment>
<dbReference type="EMBL" id="CAUOFW020001060">
    <property type="protein sequence ID" value="CAK9140684.1"/>
    <property type="molecule type" value="Genomic_DNA"/>
</dbReference>
<dbReference type="PANTHER" id="PTHR11206">
    <property type="entry name" value="MULTIDRUG RESISTANCE PROTEIN"/>
    <property type="match status" value="1"/>
</dbReference>
<dbReference type="InterPro" id="IPR002528">
    <property type="entry name" value="MATE_fam"/>
</dbReference>
<sequence length="312" mass="34392">MEAKAPLEIERQIDQSVGRQKICEKCWNESKNMWKIAAPAILTAVSQFSIGFVTSAFVGHLGEVELAAVSVVQNVIEGFVFGVMLGMGSALETLCGQAVGAGQFEMLGIYMQRSCIITLVTALFLAPFYIFTSPLLKLLHQSKSISELAGKYAIWVIPQLFAYALNFPIQKFLQAQSKIWVMTVISLVVLALHVLLNWVFVIKLGHGLLGAAIVENISWWLLVLAQMVYVVSGFFPEAWTGFSLLAFKSLAGFLKLSLASAVMLCLELWYYSIVILLVGWLKNPEIAVDAISICMNLEIWTLMITLGFNAAV</sequence>
<feature type="transmembrane region" description="Helical" evidence="6">
    <location>
        <begin position="217"/>
        <end position="235"/>
    </location>
</feature>
<dbReference type="AlphaFoldDB" id="A0ABC8R6W1"/>
<proteinExistence type="inferred from homology"/>
<keyword evidence="4 6" id="KW-1133">Transmembrane helix</keyword>
<evidence type="ECO:0000256" key="1">
    <source>
        <dbReference type="ARBA" id="ARBA00004141"/>
    </source>
</evidence>
<dbReference type="Proteomes" id="UP001642360">
    <property type="component" value="Unassembled WGS sequence"/>
</dbReference>
<accession>A0ABC8R6W1</accession>
<evidence type="ECO:0000313" key="7">
    <source>
        <dbReference type="EMBL" id="CAK9140684.1"/>
    </source>
</evidence>
<dbReference type="GO" id="GO:0016020">
    <property type="term" value="C:membrane"/>
    <property type="evidence" value="ECO:0007669"/>
    <property type="project" value="UniProtKB-SubCell"/>
</dbReference>
<evidence type="ECO:0000256" key="4">
    <source>
        <dbReference type="ARBA" id="ARBA00022989"/>
    </source>
</evidence>
<dbReference type="NCBIfam" id="TIGR00797">
    <property type="entry name" value="matE"/>
    <property type="match status" value="1"/>
</dbReference>
<keyword evidence="5 6" id="KW-0472">Membrane</keyword>
<evidence type="ECO:0000256" key="2">
    <source>
        <dbReference type="ARBA" id="ARBA00010199"/>
    </source>
</evidence>
<dbReference type="Pfam" id="PF01554">
    <property type="entry name" value="MatE"/>
    <property type="match status" value="2"/>
</dbReference>
<evidence type="ECO:0000313" key="8">
    <source>
        <dbReference type="Proteomes" id="UP001642360"/>
    </source>
</evidence>
<name>A0ABC8R6W1_9AQUA</name>
<organism evidence="7 8">
    <name type="scientific">Ilex paraguariensis</name>
    <name type="common">yerba mate</name>
    <dbReference type="NCBI Taxonomy" id="185542"/>
    <lineage>
        <taxon>Eukaryota</taxon>
        <taxon>Viridiplantae</taxon>
        <taxon>Streptophyta</taxon>
        <taxon>Embryophyta</taxon>
        <taxon>Tracheophyta</taxon>
        <taxon>Spermatophyta</taxon>
        <taxon>Magnoliopsida</taxon>
        <taxon>eudicotyledons</taxon>
        <taxon>Gunneridae</taxon>
        <taxon>Pentapetalae</taxon>
        <taxon>asterids</taxon>
        <taxon>campanulids</taxon>
        <taxon>Aquifoliales</taxon>
        <taxon>Aquifoliaceae</taxon>
        <taxon>Ilex</taxon>
    </lineage>
</organism>
<comment type="similarity">
    <text evidence="2">Belongs to the multi antimicrobial extrusion (MATE) (TC 2.A.66.1) family.</text>
</comment>
<evidence type="ECO:0000256" key="5">
    <source>
        <dbReference type="ARBA" id="ARBA00023136"/>
    </source>
</evidence>
<feature type="transmembrane region" description="Helical" evidence="6">
    <location>
        <begin position="152"/>
        <end position="169"/>
    </location>
</feature>
<comment type="subcellular location">
    <subcellularLocation>
        <location evidence="1">Membrane</location>
        <topology evidence="1">Multi-pass membrane protein</topology>
    </subcellularLocation>
</comment>
<feature type="transmembrane region" description="Helical" evidence="6">
    <location>
        <begin position="36"/>
        <end position="58"/>
    </location>
</feature>
<evidence type="ECO:0000256" key="6">
    <source>
        <dbReference type="SAM" id="Phobius"/>
    </source>
</evidence>
<keyword evidence="3 6" id="KW-0812">Transmembrane</keyword>
<feature type="transmembrane region" description="Helical" evidence="6">
    <location>
        <begin position="286"/>
        <end position="308"/>
    </location>
</feature>
<gene>
    <name evidence="7" type="ORF">ILEXP_LOCUS8190</name>
</gene>
<feature type="transmembrane region" description="Helical" evidence="6">
    <location>
        <begin position="78"/>
        <end position="102"/>
    </location>
</feature>
<feature type="transmembrane region" description="Helical" evidence="6">
    <location>
        <begin position="256"/>
        <end position="280"/>
    </location>
</feature>
<reference evidence="7 8" key="1">
    <citation type="submission" date="2024-02" db="EMBL/GenBank/DDBJ databases">
        <authorList>
            <person name="Vignale AGUSTIN F."/>
            <person name="Sosa J E."/>
            <person name="Modenutti C."/>
        </authorList>
    </citation>
    <scope>NUCLEOTIDE SEQUENCE [LARGE SCALE GENOMIC DNA]</scope>
</reference>
<keyword evidence="8" id="KW-1185">Reference proteome</keyword>
<feature type="transmembrane region" description="Helical" evidence="6">
    <location>
        <begin position="181"/>
        <end position="205"/>
    </location>
</feature>
<feature type="non-terminal residue" evidence="7">
    <location>
        <position position="312"/>
    </location>
</feature>
<feature type="transmembrane region" description="Helical" evidence="6">
    <location>
        <begin position="114"/>
        <end position="132"/>
    </location>
</feature>
<evidence type="ECO:0000256" key="3">
    <source>
        <dbReference type="ARBA" id="ARBA00022692"/>
    </source>
</evidence>
<protein>
    <submittedName>
        <fullName evidence="7">Uncharacterized protein</fullName>
    </submittedName>
</protein>